<gene>
    <name evidence="2" type="ORF">SDC9_88409</name>
</gene>
<reference evidence="2" key="1">
    <citation type="submission" date="2019-08" db="EMBL/GenBank/DDBJ databases">
        <authorList>
            <person name="Kucharzyk K."/>
            <person name="Murdoch R.W."/>
            <person name="Higgins S."/>
            <person name="Loffler F."/>
        </authorList>
    </citation>
    <scope>NUCLEOTIDE SEQUENCE</scope>
</reference>
<accession>A0A644ZLI5</accession>
<sequence length="71" mass="7415">MPPLVGVAVNVTLVPEQTDVPGLAAMLALTGAFAFTVIVTLFDVAGLPVVQVRLEVSWQVTTSLLARVVLV</sequence>
<evidence type="ECO:0000313" key="2">
    <source>
        <dbReference type="EMBL" id="MPM41750.1"/>
    </source>
</evidence>
<proteinExistence type="predicted"/>
<organism evidence="2">
    <name type="scientific">bioreactor metagenome</name>
    <dbReference type="NCBI Taxonomy" id="1076179"/>
    <lineage>
        <taxon>unclassified sequences</taxon>
        <taxon>metagenomes</taxon>
        <taxon>ecological metagenomes</taxon>
    </lineage>
</organism>
<evidence type="ECO:0000256" key="1">
    <source>
        <dbReference type="SAM" id="Phobius"/>
    </source>
</evidence>
<keyword evidence="1" id="KW-1133">Transmembrane helix</keyword>
<keyword evidence="1" id="KW-0472">Membrane</keyword>
<dbReference type="AlphaFoldDB" id="A0A644ZLI5"/>
<keyword evidence="1" id="KW-0812">Transmembrane</keyword>
<name>A0A644ZLI5_9ZZZZ</name>
<feature type="transmembrane region" description="Helical" evidence="1">
    <location>
        <begin position="20"/>
        <end position="44"/>
    </location>
</feature>
<protein>
    <submittedName>
        <fullName evidence="2">Uncharacterized protein</fullName>
    </submittedName>
</protein>
<comment type="caution">
    <text evidence="2">The sequence shown here is derived from an EMBL/GenBank/DDBJ whole genome shotgun (WGS) entry which is preliminary data.</text>
</comment>
<dbReference type="EMBL" id="VSSQ01009478">
    <property type="protein sequence ID" value="MPM41750.1"/>
    <property type="molecule type" value="Genomic_DNA"/>
</dbReference>